<comment type="caution">
    <text evidence="2">The sequence shown here is derived from an EMBL/GenBank/DDBJ whole genome shotgun (WGS) entry which is preliminary data.</text>
</comment>
<accession>A0ABR9RLU0</accession>
<evidence type="ECO:0000313" key="2">
    <source>
        <dbReference type="EMBL" id="MBE5063959.1"/>
    </source>
</evidence>
<dbReference type="InterPro" id="IPR049222">
    <property type="entry name" value="DUF6870"/>
</dbReference>
<name>A0ABR9RLU0_9FIRM</name>
<evidence type="ECO:0000313" key="3">
    <source>
        <dbReference type="Proteomes" id="UP000758652"/>
    </source>
</evidence>
<keyword evidence="3" id="KW-1185">Reference proteome</keyword>
<dbReference type="Pfam" id="PF21757">
    <property type="entry name" value="DUF6870"/>
    <property type="match status" value="1"/>
</dbReference>
<reference evidence="2 3" key="1">
    <citation type="submission" date="2020-10" db="EMBL/GenBank/DDBJ databases">
        <title>ChiBAC.</title>
        <authorList>
            <person name="Zenner C."/>
            <person name="Hitch T.C.A."/>
            <person name="Clavel T."/>
        </authorList>
    </citation>
    <scope>NUCLEOTIDE SEQUENCE [LARGE SCALE GENOMIC DNA]</scope>
    <source>
        <strain evidence="2 3">DSM 108991</strain>
    </source>
</reference>
<evidence type="ECO:0000259" key="1">
    <source>
        <dbReference type="Pfam" id="PF21757"/>
    </source>
</evidence>
<feature type="domain" description="DUF6870" evidence="1">
    <location>
        <begin position="10"/>
        <end position="79"/>
    </location>
</feature>
<protein>
    <recommendedName>
        <fullName evidence="1">DUF6870 domain-containing protein</fullName>
    </recommendedName>
</protein>
<dbReference type="Proteomes" id="UP000758652">
    <property type="component" value="Unassembled WGS sequence"/>
</dbReference>
<organism evidence="2 3">
    <name type="scientific">Claveliimonas monacensis</name>
    <dbReference type="NCBI Taxonomy" id="2779351"/>
    <lineage>
        <taxon>Bacteria</taxon>
        <taxon>Bacillati</taxon>
        <taxon>Bacillota</taxon>
        <taxon>Clostridia</taxon>
        <taxon>Lachnospirales</taxon>
        <taxon>Lachnospiraceae</taxon>
        <taxon>Claveliimonas</taxon>
    </lineage>
</organism>
<proteinExistence type="predicted"/>
<sequence length="98" mass="11080">MISREELLRMKNMTFDEVNPDDIIDVEDFHIDVTLSKSEKIKQILESGKNPYFLKSGNTIVKIGYADTTRTIEDALESLVSLESKSGSENGNRRNGGW</sequence>
<dbReference type="RefSeq" id="WP_226395368.1">
    <property type="nucleotide sequence ID" value="NZ_JADCKL010000012.1"/>
</dbReference>
<gene>
    <name evidence="2" type="ORF">INF30_11915</name>
</gene>
<dbReference type="EMBL" id="JADCKL010000012">
    <property type="protein sequence ID" value="MBE5063959.1"/>
    <property type="molecule type" value="Genomic_DNA"/>
</dbReference>